<dbReference type="Proteomes" id="UP001234178">
    <property type="component" value="Unassembled WGS sequence"/>
</dbReference>
<accession>A0ABR0ANH1</accession>
<sequence>MANLAIGGDKTVVSSLEVKGDAATHRLFLENQASTIRLSYKWHANGKGAHIFHLVGKSKAAYKRTKVCKYLENGFVKPDWLASRPFPHHGVQHCGITKS</sequence>
<comment type="caution">
    <text evidence="1">The sequence shown here is derived from an EMBL/GenBank/DDBJ whole genome shotgun (WGS) entry which is preliminary data.</text>
</comment>
<dbReference type="EMBL" id="JAOYFB010000038">
    <property type="protein sequence ID" value="KAK4026636.1"/>
    <property type="molecule type" value="Genomic_DNA"/>
</dbReference>
<evidence type="ECO:0000313" key="2">
    <source>
        <dbReference type="Proteomes" id="UP001234178"/>
    </source>
</evidence>
<protein>
    <submittedName>
        <fullName evidence="1">Uncharacterized protein</fullName>
    </submittedName>
</protein>
<proteinExistence type="predicted"/>
<name>A0ABR0ANH1_9CRUS</name>
<keyword evidence="2" id="KW-1185">Reference proteome</keyword>
<reference evidence="1 2" key="1">
    <citation type="journal article" date="2023" name="Nucleic Acids Res.">
        <title>The hologenome of Daphnia magna reveals possible DNA methylation and microbiome-mediated evolution of the host genome.</title>
        <authorList>
            <person name="Chaturvedi A."/>
            <person name="Li X."/>
            <person name="Dhandapani V."/>
            <person name="Marshall H."/>
            <person name="Kissane S."/>
            <person name="Cuenca-Cambronero M."/>
            <person name="Asole G."/>
            <person name="Calvet F."/>
            <person name="Ruiz-Romero M."/>
            <person name="Marangio P."/>
            <person name="Guigo R."/>
            <person name="Rago D."/>
            <person name="Mirbahai L."/>
            <person name="Eastwood N."/>
            <person name="Colbourne J.K."/>
            <person name="Zhou J."/>
            <person name="Mallon E."/>
            <person name="Orsini L."/>
        </authorList>
    </citation>
    <scope>NUCLEOTIDE SEQUENCE [LARGE SCALE GENOMIC DNA]</scope>
    <source>
        <strain evidence="1">LRV0_1</strain>
    </source>
</reference>
<evidence type="ECO:0000313" key="1">
    <source>
        <dbReference type="EMBL" id="KAK4026636.1"/>
    </source>
</evidence>
<gene>
    <name evidence="1" type="ORF">OUZ56_015661</name>
</gene>
<organism evidence="1 2">
    <name type="scientific">Daphnia magna</name>
    <dbReference type="NCBI Taxonomy" id="35525"/>
    <lineage>
        <taxon>Eukaryota</taxon>
        <taxon>Metazoa</taxon>
        <taxon>Ecdysozoa</taxon>
        <taxon>Arthropoda</taxon>
        <taxon>Crustacea</taxon>
        <taxon>Branchiopoda</taxon>
        <taxon>Diplostraca</taxon>
        <taxon>Cladocera</taxon>
        <taxon>Anomopoda</taxon>
        <taxon>Daphniidae</taxon>
        <taxon>Daphnia</taxon>
    </lineage>
</organism>